<dbReference type="PRINTS" id="PR00111">
    <property type="entry name" value="ABHYDROLASE"/>
</dbReference>
<proteinExistence type="predicted"/>
<evidence type="ECO:0000259" key="1">
    <source>
        <dbReference type="Pfam" id="PF00561"/>
    </source>
</evidence>
<dbReference type="EMBL" id="UWPJ01000016">
    <property type="protein sequence ID" value="VCU69819.1"/>
    <property type="molecule type" value="Genomic_DNA"/>
</dbReference>
<dbReference type="AlphaFoldDB" id="A0A3P4B0K0"/>
<dbReference type="PANTHER" id="PTHR43798">
    <property type="entry name" value="MONOACYLGLYCEROL LIPASE"/>
    <property type="match status" value="1"/>
</dbReference>
<dbReference type="Gene3D" id="3.40.50.1820">
    <property type="entry name" value="alpha/beta hydrolase"/>
    <property type="match status" value="1"/>
</dbReference>
<dbReference type="Pfam" id="PF00561">
    <property type="entry name" value="Abhydrolase_1"/>
    <property type="match status" value="1"/>
</dbReference>
<dbReference type="InterPro" id="IPR029058">
    <property type="entry name" value="AB_hydrolase_fold"/>
</dbReference>
<dbReference type="InterPro" id="IPR050266">
    <property type="entry name" value="AB_hydrolase_sf"/>
</dbReference>
<accession>A0A3P4B0K0</accession>
<evidence type="ECO:0000313" key="2">
    <source>
        <dbReference type="EMBL" id="VCU69819.1"/>
    </source>
</evidence>
<dbReference type="EC" id="3.1.1.24" evidence="2"/>
<organism evidence="2 3">
    <name type="scientific">Pigmentiphaga humi</name>
    <dbReference type="NCBI Taxonomy" id="2478468"/>
    <lineage>
        <taxon>Bacteria</taxon>
        <taxon>Pseudomonadati</taxon>
        <taxon>Pseudomonadota</taxon>
        <taxon>Betaproteobacteria</taxon>
        <taxon>Burkholderiales</taxon>
        <taxon>Alcaligenaceae</taxon>
        <taxon>Pigmentiphaga</taxon>
    </lineage>
</organism>
<dbReference type="InterPro" id="IPR000073">
    <property type="entry name" value="AB_hydrolase_1"/>
</dbReference>
<reference evidence="2 3" key="1">
    <citation type="submission" date="2018-10" db="EMBL/GenBank/DDBJ databases">
        <authorList>
            <person name="Criscuolo A."/>
        </authorList>
    </citation>
    <scope>NUCLEOTIDE SEQUENCE [LARGE SCALE GENOMIC DNA]</scope>
    <source>
        <strain evidence="2">DnA1</strain>
    </source>
</reference>
<keyword evidence="2" id="KW-0378">Hydrolase</keyword>
<feature type="domain" description="AB hydrolase-1" evidence="1">
    <location>
        <begin position="16"/>
        <end position="241"/>
    </location>
</feature>
<dbReference type="SUPFAM" id="SSF53474">
    <property type="entry name" value="alpha/beta-Hydrolases"/>
    <property type="match status" value="1"/>
</dbReference>
<dbReference type="Proteomes" id="UP000277294">
    <property type="component" value="Unassembled WGS sequence"/>
</dbReference>
<keyword evidence="3" id="KW-1185">Reference proteome</keyword>
<dbReference type="GO" id="GO:0047570">
    <property type="term" value="F:3-oxoadipate enol-lactonase activity"/>
    <property type="evidence" value="ECO:0007669"/>
    <property type="project" value="UniProtKB-EC"/>
</dbReference>
<protein>
    <submittedName>
        <fullName evidence="2">3-oxoadipate enol-lactonase 2</fullName>
        <ecNumber evidence="2">3.1.1.24</ecNumber>
    </submittedName>
</protein>
<sequence length="265" mass="28704">MSGRTRIERSGTGPQVVLIHGVGLDLRMWDALEREIGGRCELVRYDMLGHGGTPLEAHEPDLDCYVEQLGKVLDAEGLSRPCIVGYSMGGLVAGRFAALHPERVDRLVLMSTVFRRSEEERQAVRARLRQAESGHAAANAEVSLARWFSPEFAAAHPAAVAVVRHRLLSNRREDFLAAYRVFATADEALPQAASAIRCPTLVMTGEQDSGSTARMARELSQAVAHAALHIEPGQKHMLPVEAARAVAGMLARFAGADEAAQPLRA</sequence>
<dbReference type="OrthoDB" id="5521505at2"/>
<dbReference type="RefSeq" id="WP_124079333.1">
    <property type="nucleotide sequence ID" value="NZ_UWPJ01000016.1"/>
</dbReference>
<name>A0A3P4B0K0_9BURK</name>
<evidence type="ECO:0000313" key="3">
    <source>
        <dbReference type="Proteomes" id="UP000277294"/>
    </source>
</evidence>
<gene>
    <name evidence="2" type="primary">catD_4</name>
    <name evidence="2" type="ORF">PIGHUM_01884</name>
</gene>